<dbReference type="InterPro" id="IPR050235">
    <property type="entry name" value="CK1_Ser-Thr_kinase"/>
</dbReference>
<feature type="region of interest" description="Disordered" evidence="7">
    <location>
        <begin position="586"/>
        <end position="621"/>
    </location>
</feature>
<dbReference type="InterPro" id="IPR008271">
    <property type="entry name" value="Ser/Thr_kinase_AS"/>
</dbReference>
<dbReference type="PROSITE" id="PS50011">
    <property type="entry name" value="PROTEIN_KINASE_DOM"/>
    <property type="match status" value="1"/>
</dbReference>
<evidence type="ECO:0000256" key="7">
    <source>
        <dbReference type="SAM" id="MobiDB-lite"/>
    </source>
</evidence>
<feature type="compositionally biased region" description="Acidic residues" evidence="7">
    <location>
        <begin position="118"/>
        <end position="130"/>
    </location>
</feature>
<gene>
    <name evidence="9" type="ORF">BSAL_79270</name>
</gene>
<reference evidence="10" key="1">
    <citation type="submission" date="2015-09" db="EMBL/GenBank/DDBJ databases">
        <authorList>
            <consortium name="Pathogen Informatics"/>
        </authorList>
    </citation>
    <scope>NUCLEOTIDE SEQUENCE [LARGE SCALE GENOMIC DNA]</scope>
    <source>
        <strain evidence="10">Lake Konstanz</strain>
    </source>
</reference>
<dbReference type="Pfam" id="PF00069">
    <property type="entry name" value="Pkinase"/>
    <property type="match status" value="1"/>
</dbReference>
<keyword evidence="3" id="KW-0808">Transferase</keyword>
<dbReference type="CDD" id="cd14017">
    <property type="entry name" value="STKc_TTBK"/>
    <property type="match status" value="1"/>
</dbReference>
<evidence type="ECO:0000313" key="9">
    <source>
        <dbReference type="EMBL" id="CUG43217.1"/>
    </source>
</evidence>
<evidence type="ECO:0000259" key="8">
    <source>
        <dbReference type="PROSITE" id="PS50011"/>
    </source>
</evidence>
<dbReference type="InterPro" id="IPR011009">
    <property type="entry name" value="Kinase-like_dom_sf"/>
</dbReference>
<dbReference type="PROSITE" id="PS00108">
    <property type="entry name" value="PROTEIN_KINASE_ST"/>
    <property type="match status" value="1"/>
</dbReference>
<evidence type="ECO:0000256" key="3">
    <source>
        <dbReference type="ARBA" id="ARBA00022679"/>
    </source>
</evidence>
<feature type="region of interest" description="Disordered" evidence="7">
    <location>
        <begin position="104"/>
        <end position="137"/>
    </location>
</feature>
<accession>A0A0S4J0V2</accession>
<protein>
    <recommendedName>
        <fullName evidence="1">non-specific serine/threonine protein kinase</fullName>
        <ecNumber evidence="1">2.7.11.1</ecNumber>
    </recommendedName>
</protein>
<dbReference type="GO" id="GO:0004674">
    <property type="term" value="F:protein serine/threonine kinase activity"/>
    <property type="evidence" value="ECO:0007669"/>
    <property type="project" value="UniProtKB-KW"/>
</dbReference>
<dbReference type="AlphaFoldDB" id="A0A0S4J0V2"/>
<dbReference type="InterPro" id="IPR047916">
    <property type="entry name" value="TTBK_Asator-like_STKc"/>
</dbReference>
<feature type="domain" description="Protein kinase" evidence="8">
    <location>
        <begin position="79"/>
        <end position="382"/>
    </location>
</feature>
<dbReference type="Gene3D" id="1.10.510.10">
    <property type="entry name" value="Transferase(Phosphotransferase) domain 1"/>
    <property type="match status" value="1"/>
</dbReference>
<keyword evidence="10" id="KW-1185">Reference proteome</keyword>
<keyword evidence="6" id="KW-0067">ATP-binding</keyword>
<feature type="compositionally biased region" description="Low complexity" evidence="7">
    <location>
        <begin position="795"/>
        <end position="814"/>
    </location>
</feature>
<sequence>MKRNGGMMAPALGDDEEQFDVTPQKNGQHDIRSNNPQNNIAEDDGDDGEGGGDNKEENTKSAADGFVTNVRIGMVIRRWKVVNRIGAGSFGETFGGVEIIEGTAPLNSNKSSTHRNGEEDDGAVEDEEDGGGVATRPTSITEGREVCIKVEQESKNVLSLEVLALKKAQPCPQVVRYVGSGRFMDANYLVMERLGPNLVELRRSTLRGVFSIFTMLKVGISCLQAIRGVHELGLIHRDIKPSNFVVGRDPWRDGACYLIDFGLARRYRRSNGEVRPPRDDAGFRGTSRYASVRSHQHLDLGRVDDIWSLLFMLVEFATGTLPWRKYKEKDDIGRCKEETIGPSLVKNLPREFGAFLEHLQSVGYSGQPRYDYLISLLQHALDRRGYPADKLLDWQDPSMRQPELPTIAAPIADAPEAWRDPANPHPPVQQHVFNSEQLAFQIKTPNRRSSEPEVVRVVSSHVPRGDLSHINELDMEDAQGEPDRGEQRFVVDVPAIRTSLPLPTAVTAAANSGSTSIQVGHFGDDVAADDDDGADEDDEEVAGPTPAPLSMYAPAPMVIQSHAAGQDSGMESPFPDIEEGGSVWMSVRQPGNRSVPLGDDDDPLHQSSPSGIAGNGESGKLSGLQLDQLSMRFSPSAALHDPIGGLSSPNFQRGGGAPGGVRSLSQQQQFPSGVLHLPEELPRHTPNVFSPRDDSFDGAVVVPIALGPARKNNTMRSQNQLPPTHAIGAVRTEGAGDHSFTTDSIPTGTATTQAPGGRGGGAVGLAHIPPPTSHHHHQHKYPLDGMREAMVSSTSSSPRAFAGAAAPRASSSHHLPPPIEKEDTSCSCAMM</sequence>
<evidence type="ECO:0000256" key="5">
    <source>
        <dbReference type="ARBA" id="ARBA00022777"/>
    </source>
</evidence>
<feature type="compositionally biased region" description="Acidic residues" evidence="7">
    <location>
        <begin position="526"/>
        <end position="541"/>
    </location>
</feature>
<feature type="region of interest" description="Disordered" evidence="7">
    <location>
        <begin position="511"/>
        <end position="552"/>
    </location>
</feature>
<proteinExistence type="predicted"/>
<evidence type="ECO:0000313" key="10">
    <source>
        <dbReference type="Proteomes" id="UP000051952"/>
    </source>
</evidence>
<evidence type="ECO:0000256" key="1">
    <source>
        <dbReference type="ARBA" id="ARBA00012513"/>
    </source>
</evidence>
<dbReference type="EC" id="2.7.11.1" evidence="1"/>
<evidence type="ECO:0000256" key="2">
    <source>
        <dbReference type="ARBA" id="ARBA00022527"/>
    </source>
</evidence>
<keyword evidence="5 9" id="KW-0418">Kinase</keyword>
<dbReference type="EMBL" id="CYKH01000809">
    <property type="protein sequence ID" value="CUG43217.1"/>
    <property type="molecule type" value="Genomic_DNA"/>
</dbReference>
<feature type="compositionally biased region" description="Acidic residues" evidence="7">
    <location>
        <begin position="41"/>
        <end position="50"/>
    </location>
</feature>
<dbReference type="GO" id="GO:0005524">
    <property type="term" value="F:ATP binding"/>
    <property type="evidence" value="ECO:0007669"/>
    <property type="project" value="UniProtKB-KW"/>
</dbReference>
<dbReference type="OrthoDB" id="5979581at2759"/>
<dbReference type="PANTHER" id="PTHR11909">
    <property type="entry name" value="CASEIN KINASE-RELATED"/>
    <property type="match status" value="1"/>
</dbReference>
<dbReference type="InterPro" id="IPR000719">
    <property type="entry name" value="Prot_kinase_dom"/>
</dbReference>
<feature type="region of interest" description="Disordered" evidence="7">
    <location>
        <begin position="1"/>
        <end position="62"/>
    </location>
</feature>
<keyword evidence="4" id="KW-0547">Nucleotide-binding</keyword>
<name>A0A0S4J0V2_BODSA</name>
<dbReference type="Proteomes" id="UP000051952">
    <property type="component" value="Unassembled WGS sequence"/>
</dbReference>
<keyword evidence="2" id="KW-0723">Serine/threonine-protein kinase</keyword>
<organism evidence="9 10">
    <name type="scientific">Bodo saltans</name>
    <name type="common">Flagellated protozoan</name>
    <dbReference type="NCBI Taxonomy" id="75058"/>
    <lineage>
        <taxon>Eukaryota</taxon>
        <taxon>Discoba</taxon>
        <taxon>Euglenozoa</taxon>
        <taxon>Kinetoplastea</taxon>
        <taxon>Metakinetoplastina</taxon>
        <taxon>Eubodonida</taxon>
        <taxon>Bodonidae</taxon>
        <taxon>Bodo</taxon>
    </lineage>
</organism>
<evidence type="ECO:0000256" key="4">
    <source>
        <dbReference type="ARBA" id="ARBA00022741"/>
    </source>
</evidence>
<dbReference type="SUPFAM" id="SSF56112">
    <property type="entry name" value="Protein kinase-like (PK-like)"/>
    <property type="match status" value="1"/>
</dbReference>
<evidence type="ECO:0000256" key="6">
    <source>
        <dbReference type="ARBA" id="ARBA00022840"/>
    </source>
</evidence>
<dbReference type="VEuPathDB" id="TriTrypDB:BSAL_79270"/>
<dbReference type="SMART" id="SM00220">
    <property type="entry name" value="S_TKc"/>
    <property type="match status" value="1"/>
</dbReference>
<feature type="region of interest" description="Disordered" evidence="7">
    <location>
        <begin position="792"/>
        <end position="831"/>
    </location>
</feature>